<feature type="transmembrane region" description="Helical" evidence="1">
    <location>
        <begin position="78"/>
        <end position="97"/>
    </location>
</feature>
<keyword evidence="1" id="KW-1133">Transmembrane helix</keyword>
<dbReference type="OrthoDB" id="9156007at2"/>
<reference evidence="2 3" key="1">
    <citation type="submission" date="2011-11" db="EMBL/GenBank/DDBJ databases">
        <authorList>
            <person name="Weinstock G."/>
            <person name="Sodergren E."/>
            <person name="Clifton S."/>
            <person name="Fulton L."/>
            <person name="Fulton B."/>
            <person name="Courtney L."/>
            <person name="Fronick C."/>
            <person name="Harrison M."/>
            <person name="Strong C."/>
            <person name="Farmer C."/>
            <person name="Delahaunty K."/>
            <person name="Markovic C."/>
            <person name="Hall O."/>
            <person name="Minx P."/>
            <person name="Tomlinson C."/>
            <person name="Mitreva M."/>
            <person name="Hou S."/>
            <person name="Chen J."/>
            <person name="Wollam A."/>
            <person name="Pepin K.H."/>
            <person name="Johnson M."/>
            <person name="Bhonagiri V."/>
            <person name="Zhang X."/>
            <person name="Suruliraj S."/>
            <person name="Warren W."/>
            <person name="Chinwalla A."/>
            <person name="Mardis E.R."/>
            <person name="Wilson R.K."/>
        </authorList>
    </citation>
    <scope>NUCLEOTIDE SEQUENCE [LARGE SCALE GENOMIC DNA]</scope>
    <source>
        <strain evidence="2 3">YIT 11816</strain>
    </source>
</reference>
<feature type="transmembrane region" description="Helical" evidence="1">
    <location>
        <begin position="12"/>
        <end position="35"/>
    </location>
</feature>
<dbReference type="PATRIC" id="fig|762967.3.peg.22"/>
<dbReference type="RefSeq" id="WP_008540316.1">
    <property type="nucleotide sequence ID" value="NZ_JH604836.1"/>
</dbReference>
<proteinExistence type="predicted"/>
<sequence length="101" mass="10996">MSLQNPRRSGGDFFGPALAGTCLAVVISVPLAAFAAAAFGDDYDTRVLIYGGFLAWVCAGGVSLFMKTRRAENQRMTPGRILLWTLSVWCWPLLLLASRRS</sequence>
<keyword evidence="1" id="KW-0812">Transmembrane</keyword>
<name>H3KBD1_9BURK</name>
<evidence type="ECO:0000313" key="2">
    <source>
        <dbReference type="EMBL" id="EHY32564.1"/>
    </source>
</evidence>
<dbReference type="STRING" id="762967.HMPREF9440_00026"/>
<accession>H3KBD1</accession>
<organism evidence="2 3">
    <name type="scientific">Sutterella parvirubra YIT 11816</name>
    <dbReference type="NCBI Taxonomy" id="762967"/>
    <lineage>
        <taxon>Bacteria</taxon>
        <taxon>Pseudomonadati</taxon>
        <taxon>Pseudomonadota</taxon>
        <taxon>Betaproteobacteria</taxon>
        <taxon>Burkholderiales</taxon>
        <taxon>Sutterellaceae</taxon>
        <taxon>Sutterella</taxon>
    </lineage>
</organism>
<gene>
    <name evidence="2" type="ORF">HMPREF9440_00026</name>
</gene>
<keyword evidence="3" id="KW-1185">Reference proteome</keyword>
<dbReference type="AlphaFoldDB" id="H3KBD1"/>
<feature type="transmembrane region" description="Helical" evidence="1">
    <location>
        <begin position="47"/>
        <end position="66"/>
    </location>
</feature>
<comment type="caution">
    <text evidence="2">The sequence shown here is derived from an EMBL/GenBank/DDBJ whole genome shotgun (WGS) entry which is preliminary data.</text>
</comment>
<dbReference type="HOGENOM" id="CLU_2290251_0_0_4"/>
<protein>
    <submittedName>
        <fullName evidence="2">Uncharacterized protein</fullName>
    </submittedName>
</protein>
<keyword evidence="1" id="KW-0472">Membrane</keyword>
<evidence type="ECO:0000313" key="3">
    <source>
        <dbReference type="Proteomes" id="UP000004956"/>
    </source>
</evidence>
<dbReference type="EMBL" id="AFBQ01000002">
    <property type="protein sequence ID" value="EHY32564.1"/>
    <property type="molecule type" value="Genomic_DNA"/>
</dbReference>
<dbReference type="Proteomes" id="UP000004956">
    <property type="component" value="Unassembled WGS sequence"/>
</dbReference>
<evidence type="ECO:0000256" key="1">
    <source>
        <dbReference type="SAM" id="Phobius"/>
    </source>
</evidence>